<gene>
    <name evidence="4" type="ORF">KC207_02540</name>
</gene>
<evidence type="ECO:0000256" key="1">
    <source>
        <dbReference type="SAM" id="MobiDB-lite"/>
    </source>
</evidence>
<feature type="domain" description="Thioredoxin-like fold" evidence="3">
    <location>
        <begin position="88"/>
        <end position="249"/>
    </location>
</feature>
<dbReference type="SUPFAM" id="SSF52833">
    <property type="entry name" value="Thioredoxin-like"/>
    <property type="match status" value="1"/>
</dbReference>
<sequence length="255" mass="26380">MAKTTKKTASGGRQAKIQAAAGSGGGGANRIVVAAAVVVVAIVAVVAGVVWTQVQREAEVGTSTATPAGAQMGEGYRAFADVELREGAPVVDVFEDFQCPACGQFEAAFGGPIEDLARDGRIELRYHILNFLDDTTGADYSTPAANGGFCAADQGAFQDFHDAAYAGQAREGVDLPQETLDGWAQEAGITGDDLDTWEQCVADGTYTRYVTSVNATAFEEEGVRGTPTVKSDGEEVDLSGVSTPEDLAEVLGATS</sequence>
<reference evidence="4" key="1">
    <citation type="submission" date="2021-04" db="EMBL/GenBank/DDBJ databases">
        <title>Phycicoccus avicenniae sp. nov., a novel endophytic actinomycetes isolated from branch of Avicennia mariana.</title>
        <authorList>
            <person name="Tuo L."/>
        </authorList>
    </citation>
    <scope>NUCLEOTIDE SEQUENCE</scope>
    <source>
        <strain evidence="4">BSK3Z-2</strain>
    </source>
</reference>
<protein>
    <submittedName>
        <fullName evidence="4">Thioredoxin domain-containing protein</fullName>
    </submittedName>
</protein>
<name>A0A941D5U0_9MICO</name>
<feature type="transmembrane region" description="Helical" evidence="2">
    <location>
        <begin position="31"/>
        <end position="51"/>
    </location>
</feature>
<feature type="region of interest" description="Disordered" evidence="1">
    <location>
        <begin position="225"/>
        <end position="255"/>
    </location>
</feature>
<accession>A0A941D5U0</accession>
<dbReference type="EMBL" id="JAGSNF010000003">
    <property type="protein sequence ID" value="MBR7742171.1"/>
    <property type="molecule type" value="Genomic_DNA"/>
</dbReference>
<dbReference type="Proteomes" id="UP000677016">
    <property type="component" value="Unassembled WGS sequence"/>
</dbReference>
<keyword evidence="5" id="KW-1185">Reference proteome</keyword>
<dbReference type="InterPro" id="IPR012336">
    <property type="entry name" value="Thioredoxin-like_fold"/>
</dbReference>
<evidence type="ECO:0000313" key="4">
    <source>
        <dbReference type="EMBL" id="MBR7742171.1"/>
    </source>
</evidence>
<organism evidence="4 5">
    <name type="scientific">Phycicoccus avicenniae</name>
    <dbReference type="NCBI Taxonomy" id="2828860"/>
    <lineage>
        <taxon>Bacteria</taxon>
        <taxon>Bacillati</taxon>
        <taxon>Actinomycetota</taxon>
        <taxon>Actinomycetes</taxon>
        <taxon>Micrococcales</taxon>
        <taxon>Intrasporangiaceae</taxon>
        <taxon>Phycicoccus</taxon>
    </lineage>
</organism>
<feature type="region of interest" description="Disordered" evidence="1">
    <location>
        <begin position="1"/>
        <end position="26"/>
    </location>
</feature>
<evidence type="ECO:0000256" key="2">
    <source>
        <dbReference type="SAM" id="Phobius"/>
    </source>
</evidence>
<keyword evidence="2" id="KW-0812">Transmembrane</keyword>
<evidence type="ECO:0000259" key="3">
    <source>
        <dbReference type="Pfam" id="PF13462"/>
    </source>
</evidence>
<comment type="caution">
    <text evidence="4">The sequence shown here is derived from an EMBL/GenBank/DDBJ whole genome shotgun (WGS) entry which is preliminary data.</text>
</comment>
<keyword evidence="2" id="KW-1133">Transmembrane helix</keyword>
<dbReference type="AlphaFoldDB" id="A0A941D5U0"/>
<dbReference type="Gene3D" id="3.40.30.10">
    <property type="entry name" value="Glutaredoxin"/>
    <property type="match status" value="1"/>
</dbReference>
<dbReference type="InterPro" id="IPR036249">
    <property type="entry name" value="Thioredoxin-like_sf"/>
</dbReference>
<keyword evidence="2" id="KW-0472">Membrane</keyword>
<dbReference type="RefSeq" id="WP_211601332.1">
    <property type="nucleotide sequence ID" value="NZ_JAGSNF010000003.1"/>
</dbReference>
<dbReference type="Pfam" id="PF13462">
    <property type="entry name" value="Thioredoxin_4"/>
    <property type="match status" value="1"/>
</dbReference>
<evidence type="ECO:0000313" key="5">
    <source>
        <dbReference type="Proteomes" id="UP000677016"/>
    </source>
</evidence>
<proteinExistence type="predicted"/>
<dbReference type="CDD" id="cd02972">
    <property type="entry name" value="DsbA_family"/>
    <property type="match status" value="1"/>
</dbReference>